<dbReference type="GO" id="GO:0015293">
    <property type="term" value="F:symporter activity"/>
    <property type="evidence" value="ECO:0007669"/>
    <property type="project" value="UniProtKB-KW"/>
</dbReference>
<feature type="transmembrane region" description="Helical" evidence="11">
    <location>
        <begin position="32"/>
        <end position="50"/>
    </location>
</feature>
<keyword evidence="5 11" id="KW-0812">Transmembrane</keyword>
<evidence type="ECO:0000256" key="9">
    <source>
        <dbReference type="ARBA" id="ARBA00037295"/>
    </source>
</evidence>
<feature type="transmembrane region" description="Helical" evidence="11">
    <location>
        <begin position="164"/>
        <end position="183"/>
    </location>
</feature>
<dbReference type="GO" id="GO:0005886">
    <property type="term" value="C:plasma membrane"/>
    <property type="evidence" value="ECO:0007669"/>
    <property type="project" value="UniProtKB-SubCell"/>
</dbReference>
<evidence type="ECO:0000256" key="1">
    <source>
        <dbReference type="ARBA" id="ARBA00004651"/>
    </source>
</evidence>
<dbReference type="PROSITE" id="PS50850">
    <property type="entry name" value="MFS"/>
    <property type="match status" value="1"/>
</dbReference>
<evidence type="ECO:0000256" key="11">
    <source>
        <dbReference type="SAM" id="Phobius"/>
    </source>
</evidence>
<evidence type="ECO:0000256" key="10">
    <source>
        <dbReference type="ARBA" id="ARBA00039918"/>
    </source>
</evidence>
<keyword evidence="3" id="KW-0813">Transport</keyword>
<feature type="transmembrane region" description="Helical" evidence="11">
    <location>
        <begin position="405"/>
        <end position="423"/>
    </location>
</feature>
<dbReference type="PANTHER" id="PTHR43528">
    <property type="entry name" value="ALPHA-KETOGLUTARATE PERMEASE"/>
    <property type="match status" value="1"/>
</dbReference>
<dbReference type="InterPro" id="IPR051084">
    <property type="entry name" value="H+-coupled_symporters"/>
</dbReference>
<organism evidence="13 14">
    <name type="scientific">Halosaccharopolyspora lacisalsi</name>
    <dbReference type="NCBI Taxonomy" id="1000566"/>
    <lineage>
        <taxon>Bacteria</taxon>
        <taxon>Bacillati</taxon>
        <taxon>Actinomycetota</taxon>
        <taxon>Actinomycetes</taxon>
        <taxon>Pseudonocardiales</taxon>
        <taxon>Pseudonocardiaceae</taxon>
        <taxon>Halosaccharopolyspora</taxon>
    </lineage>
</organism>
<comment type="similarity">
    <text evidence="2">Belongs to the major facilitator superfamily. Metabolite:H+ Symporter (MHS) family (TC 2.A.1.6) family.</text>
</comment>
<evidence type="ECO:0000313" key="14">
    <source>
        <dbReference type="Proteomes" id="UP000569329"/>
    </source>
</evidence>
<feature type="transmembrane region" description="Helical" evidence="11">
    <location>
        <begin position="341"/>
        <end position="363"/>
    </location>
</feature>
<evidence type="ECO:0000256" key="3">
    <source>
        <dbReference type="ARBA" id="ARBA00022448"/>
    </source>
</evidence>
<dbReference type="PANTHER" id="PTHR43528:SF1">
    <property type="entry name" value="ALPHA-KETOGLUTARATE PERMEASE"/>
    <property type="match status" value="1"/>
</dbReference>
<dbReference type="RefSeq" id="WP_182545637.1">
    <property type="nucleotide sequence ID" value="NZ_JACGWZ010000005.1"/>
</dbReference>
<comment type="caution">
    <text evidence="13">The sequence shown here is derived from an EMBL/GenBank/DDBJ whole genome shotgun (WGS) entry which is preliminary data.</text>
</comment>
<sequence>MSTATNATVPAAVRRKAVVAAAIGNFIEWFEFTLYGFFAATIAMNFFPTGQGTPSLLATFAAFSVPFVARPLGSLVFGHFGDRLGRRTTLSVAILGMSGATFVIGALPSHDSIGLAAPVLLVIARVTQGFSAGGEFGGATAFLVEYAPENRRTFYGSWQMSTQFLAGLVAAVIGTVLSTVLSAEALNAWGWRLPFLLTLPLGVIGLYLRLRLDETPQFKQAAQQNSEHEAPLLHVMREHWADMLRVIGLLITGTTCFYMIQAFWPAFLVQELGMPQSRMFTAMLLGIAVQVALTPAWALLADRIGRRKPFLVASPVALVLCAVPIYLLLLQGTFLTTTAAYVLLALAASPMTGSLATAMAEVFPVRVRYSGMSVAYSVAVSIFGGFTPLILTSLIRATGSTMSPAYYLAGTALVSAVAAASFGETGTRPAVRETTRAQDAPSVPAP</sequence>
<keyword evidence="7 11" id="KW-1133">Transmembrane helix</keyword>
<dbReference type="InterPro" id="IPR011701">
    <property type="entry name" value="MFS"/>
</dbReference>
<evidence type="ECO:0000256" key="4">
    <source>
        <dbReference type="ARBA" id="ARBA00022475"/>
    </source>
</evidence>
<dbReference type="EMBL" id="JACGWZ010000005">
    <property type="protein sequence ID" value="MBA8826426.1"/>
    <property type="molecule type" value="Genomic_DNA"/>
</dbReference>
<feature type="transmembrane region" description="Helical" evidence="11">
    <location>
        <begin position="189"/>
        <end position="210"/>
    </location>
</feature>
<gene>
    <name evidence="13" type="ORF">FHX42_003802</name>
</gene>
<evidence type="ECO:0000259" key="12">
    <source>
        <dbReference type="PROSITE" id="PS50850"/>
    </source>
</evidence>
<dbReference type="Gene3D" id="1.20.1250.20">
    <property type="entry name" value="MFS general substrate transporter like domains"/>
    <property type="match status" value="2"/>
</dbReference>
<feature type="transmembrane region" description="Helical" evidence="11">
    <location>
        <begin position="246"/>
        <end position="267"/>
    </location>
</feature>
<evidence type="ECO:0000256" key="5">
    <source>
        <dbReference type="ARBA" id="ARBA00022692"/>
    </source>
</evidence>
<dbReference type="AlphaFoldDB" id="A0A839E1L3"/>
<evidence type="ECO:0000256" key="7">
    <source>
        <dbReference type="ARBA" id="ARBA00022989"/>
    </source>
</evidence>
<accession>A0A839E1L3</accession>
<feature type="transmembrane region" description="Helical" evidence="11">
    <location>
        <begin position="279"/>
        <end position="298"/>
    </location>
</feature>
<dbReference type="SUPFAM" id="SSF103473">
    <property type="entry name" value="MFS general substrate transporter"/>
    <property type="match status" value="1"/>
</dbReference>
<feature type="transmembrane region" description="Helical" evidence="11">
    <location>
        <begin position="89"/>
        <end position="107"/>
    </location>
</feature>
<keyword evidence="4" id="KW-1003">Cell membrane</keyword>
<dbReference type="InterPro" id="IPR036259">
    <property type="entry name" value="MFS_trans_sf"/>
</dbReference>
<dbReference type="FunFam" id="1.20.1250.20:FF:000001">
    <property type="entry name" value="Dicarboxylate MFS transporter"/>
    <property type="match status" value="1"/>
</dbReference>
<protein>
    <recommendedName>
        <fullName evidence="10">Putative proline/betaine transporter</fullName>
    </recommendedName>
</protein>
<keyword evidence="8 11" id="KW-0472">Membrane</keyword>
<feature type="transmembrane region" description="Helical" evidence="11">
    <location>
        <begin position="375"/>
        <end position="399"/>
    </location>
</feature>
<feature type="transmembrane region" description="Helical" evidence="11">
    <location>
        <begin position="310"/>
        <end position="329"/>
    </location>
</feature>
<evidence type="ECO:0000256" key="6">
    <source>
        <dbReference type="ARBA" id="ARBA00022847"/>
    </source>
</evidence>
<dbReference type="Proteomes" id="UP000569329">
    <property type="component" value="Unassembled WGS sequence"/>
</dbReference>
<feature type="transmembrane region" description="Helical" evidence="11">
    <location>
        <begin position="119"/>
        <end position="144"/>
    </location>
</feature>
<evidence type="ECO:0000313" key="13">
    <source>
        <dbReference type="EMBL" id="MBA8826426.1"/>
    </source>
</evidence>
<reference evidence="13 14" key="1">
    <citation type="submission" date="2020-07" db="EMBL/GenBank/DDBJ databases">
        <title>Sequencing the genomes of 1000 actinobacteria strains.</title>
        <authorList>
            <person name="Klenk H.-P."/>
        </authorList>
    </citation>
    <scope>NUCLEOTIDE SEQUENCE [LARGE SCALE GENOMIC DNA]</scope>
    <source>
        <strain evidence="13 14">DSM 45975</strain>
    </source>
</reference>
<keyword evidence="14" id="KW-1185">Reference proteome</keyword>
<evidence type="ECO:0000256" key="2">
    <source>
        <dbReference type="ARBA" id="ARBA00008240"/>
    </source>
</evidence>
<feature type="transmembrane region" description="Helical" evidence="11">
    <location>
        <begin position="56"/>
        <end position="77"/>
    </location>
</feature>
<proteinExistence type="inferred from homology"/>
<comment type="subcellular location">
    <subcellularLocation>
        <location evidence="1">Cell membrane</location>
        <topology evidence="1">Multi-pass membrane protein</topology>
    </subcellularLocation>
</comment>
<comment type="function">
    <text evidence="9">May be a proton symporter involved in the uptake of osmolytes such as proline and glycine betaine.</text>
</comment>
<name>A0A839E1L3_9PSEU</name>
<dbReference type="InterPro" id="IPR020846">
    <property type="entry name" value="MFS_dom"/>
</dbReference>
<dbReference type="Pfam" id="PF07690">
    <property type="entry name" value="MFS_1"/>
    <property type="match status" value="1"/>
</dbReference>
<evidence type="ECO:0000256" key="8">
    <source>
        <dbReference type="ARBA" id="ARBA00023136"/>
    </source>
</evidence>
<feature type="domain" description="Major facilitator superfamily (MFS) profile" evidence="12">
    <location>
        <begin position="17"/>
        <end position="428"/>
    </location>
</feature>
<keyword evidence="6" id="KW-0769">Symport</keyword>